<proteinExistence type="predicted"/>
<dbReference type="Proteomes" id="UP000597444">
    <property type="component" value="Unassembled WGS sequence"/>
</dbReference>
<dbReference type="PANTHER" id="PTHR35579:SF3">
    <property type="entry name" value="CRISPR SYSTEM CMS ENDORIBONUCLEASE CSM3"/>
    <property type="match status" value="1"/>
</dbReference>
<evidence type="ECO:0000256" key="1">
    <source>
        <dbReference type="ARBA" id="ARBA00023118"/>
    </source>
</evidence>
<evidence type="ECO:0000313" key="4">
    <source>
        <dbReference type="Proteomes" id="UP000597444"/>
    </source>
</evidence>
<evidence type="ECO:0000313" key="3">
    <source>
        <dbReference type="EMBL" id="GHO95305.1"/>
    </source>
</evidence>
<dbReference type="AlphaFoldDB" id="A0A8J3N4G2"/>
<protein>
    <recommendedName>
        <fullName evidence="2">CRISPR type III-associated protein domain-containing protein</fullName>
    </recommendedName>
</protein>
<dbReference type="GO" id="GO:0051607">
    <property type="term" value="P:defense response to virus"/>
    <property type="evidence" value="ECO:0007669"/>
    <property type="project" value="UniProtKB-KW"/>
</dbReference>
<dbReference type="InterPro" id="IPR005537">
    <property type="entry name" value="RAMP_III_fam"/>
</dbReference>
<dbReference type="Pfam" id="PF03787">
    <property type="entry name" value="RAMPs"/>
    <property type="match status" value="1"/>
</dbReference>
<keyword evidence="4" id="KW-1185">Reference proteome</keyword>
<sequence>MAMKFDRISITYNLIFETPFHCGTGLRSALIDRTVVRDHEQYLYVPGSTIKGVVREHCERLERMYSERDNTDDPIGSPHDARAALTALGKPVTMISRIFGSHYNPGSLFFEDARLSEDDKELFLGSNGDDRYKSLQTDLYTQVRLHRPTRTSVAGALYTSEFGVRDTTLEGKISGWLRCTPIEEINPQGPTYSLLLLLAGLHMLDRIGGNKSTGKGKCRCDVKTVRIGEQSYSKEQWQPWFEHLDALAKSPAQNEEEWEE</sequence>
<evidence type="ECO:0000259" key="2">
    <source>
        <dbReference type="Pfam" id="PF03787"/>
    </source>
</evidence>
<accession>A0A8J3N4G2</accession>
<dbReference type="EMBL" id="BNJK01000001">
    <property type="protein sequence ID" value="GHO95305.1"/>
    <property type="molecule type" value="Genomic_DNA"/>
</dbReference>
<dbReference type="RefSeq" id="WP_220205990.1">
    <property type="nucleotide sequence ID" value="NZ_BNJK01000001.1"/>
</dbReference>
<dbReference type="CDD" id="cd09726">
    <property type="entry name" value="RAMP_I_III"/>
    <property type="match status" value="1"/>
</dbReference>
<dbReference type="InterPro" id="IPR052216">
    <property type="entry name" value="CRISPR_Csm3_endoribonuclease"/>
</dbReference>
<keyword evidence="1" id="KW-0051">Antiviral defense</keyword>
<dbReference type="PANTHER" id="PTHR35579">
    <property type="entry name" value="CRISPR SYSTEM CMS ENDORIBONUCLEASE CSM3"/>
    <property type="match status" value="1"/>
</dbReference>
<name>A0A8J3N4G2_9CHLR</name>
<gene>
    <name evidence="3" type="ORF">KSF_053530</name>
</gene>
<reference evidence="3" key="1">
    <citation type="submission" date="2020-10" db="EMBL/GenBank/DDBJ databases">
        <title>Taxonomic study of unclassified bacteria belonging to the class Ktedonobacteria.</title>
        <authorList>
            <person name="Yabe S."/>
            <person name="Wang C.M."/>
            <person name="Zheng Y."/>
            <person name="Sakai Y."/>
            <person name="Cavaletti L."/>
            <person name="Monciardini P."/>
            <person name="Donadio S."/>
        </authorList>
    </citation>
    <scope>NUCLEOTIDE SEQUENCE</scope>
    <source>
        <strain evidence="3">ID150040</strain>
    </source>
</reference>
<comment type="caution">
    <text evidence="3">The sequence shown here is derived from an EMBL/GenBank/DDBJ whole genome shotgun (WGS) entry which is preliminary data.</text>
</comment>
<organism evidence="3 4">
    <name type="scientific">Reticulibacter mediterranei</name>
    <dbReference type="NCBI Taxonomy" id="2778369"/>
    <lineage>
        <taxon>Bacteria</taxon>
        <taxon>Bacillati</taxon>
        <taxon>Chloroflexota</taxon>
        <taxon>Ktedonobacteria</taxon>
        <taxon>Ktedonobacterales</taxon>
        <taxon>Reticulibacteraceae</taxon>
        <taxon>Reticulibacter</taxon>
    </lineage>
</organism>
<feature type="domain" description="CRISPR type III-associated protein" evidence="2">
    <location>
        <begin position="16"/>
        <end position="219"/>
    </location>
</feature>